<evidence type="ECO:0000256" key="1">
    <source>
        <dbReference type="SAM" id="MobiDB-lite"/>
    </source>
</evidence>
<feature type="region of interest" description="Disordered" evidence="1">
    <location>
        <begin position="85"/>
        <end position="114"/>
    </location>
</feature>
<dbReference type="RefSeq" id="WP_150698034.1">
    <property type="nucleotide sequence ID" value="NZ_CABPRZ010000013.1"/>
</dbReference>
<dbReference type="AlphaFoldDB" id="A0A5E4WJ17"/>
<protein>
    <submittedName>
        <fullName evidence="2">Uncharacterized protein</fullName>
    </submittedName>
</protein>
<evidence type="ECO:0000313" key="3">
    <source>
        <dbReference type="Proteomes" id="UP000414233"/>
    </source>
</evidence>
<name>A0A5E4WJ17_9BURK</name>
<accession>A0A5E4WJ17</accession>
<sequence>MSDTQRQLPPEDEAISKCRKAQDERAMELRYLTIRIQAMAAIGGQGAIDSLDEDLIHAYFSQIEDLAAEANTIVLEIFDQRHNISGGPNDGCPAAPLGSSRPAGSAASRRADIR</sequence>
<dbReference type="Proteomes" id="UP000414233">
    <property type="component" value="Unassembled WGS sequence"/>
</dbReference>
<feature type="compositionally biased region" description="Low complexity" evidence="1">
    <location>
        <begin position="93"/>
        <end position="108"/>
    </location>
</feature>
<evidence type="ECO:0000313" key="2">
    <source>
        <dbReference type="EMBL" id="VVE23560.1"/>
    </source>
</evidence>
<organism evidence="2 3">
    <name type="scientific">Pandoraea terrae</name>
    <dbReference type="NCBI Taxonomy" id="1537710"/>
    <lineage>
        <taxon>Bacteria</taxon>
        <taxon>Pseudomonadati</taxon>
        <taxon>Pseudomonadota</taxon>
        <taxon>Betaproteobacteria</taxon>
        <taxon>Burkholderiales</taxon>
        <taxon>Burkholderiaceae</taxon>
        <taxon>Pandoraea</taxon>
    </lineage>
</organism>
<keyword evidence="3" id="KW-1185">Reference proteome</keyword>
<proteinExistence type="predicted"/>
<reference evidence="2 3" key="1">
    <citation type="submission" date="2019-08" db="EMBL/GenBank/DDBJ databases">
        <authorList>
            <person name="Peeters C."/>
        </authorList>
    </citation>
    <scope>NUCLEOTIDE SEQUENCE [LARGE SCALE GENOMIC DNA]</scope>
    <source>
        <strain evidence="2 3">LMG 30175</strain>
    </source>
</reference>
<dbReference type="EMBL" id="CABPRZ010000013">
    <property type="protein sequence ID" value="VVE23560.1"/>
    <property type="molecule type" value="Genomic_DNA"/>
</dbReference>
<gene>
    <name evidence="2" type="ORF">PTE30175_03182</name>
</gene>
<feature type="region of interest" description="Disordered" evidence="1">
    <location>
        <begin position="1"/>
        <end position="20"/>
    </location>
</feature>